<proteinExistence type="predicted"/>
<accession>A0AC34FL91</accession>
<evidence type="ECO:0000313" key="2">
    <source>
        <dbReference type="WBParaSite" id="ES5_v2.g18115.t1"/>
    </source>
</evidence>
<organism evidence="1 2">
    <name type="scientific">Panagrolaimus sp. ES5</name>
    <dbReference type="NCBI Taxonomy" id="591445"/>
    <lineage>
        <taxon>Eukaryota</taxon>
        <taxon>Metazoa</taxon>
        <taxon>Ecdysozoa</taxon>
        <taxon>Nematoda</taxon>
        <taxon>Chromadorea</taxon>
        <taxon>Rhabditida</taxon>
        <taxon>Tylenchina</taxon>
        <taxon>Panagrolaimomorpha</taxon>
        <taxon>Panagrolaimoidea</taxon>
        <taxon>Panagrolaimidae</taxon>
        <taxon>Panagrolaimus</taxon>
    </lineage>
</organism>
<dbReference type="Proteomes" id="UP000887579">
    <property type="component" value="Unplaced"/>
</dbReference>
<dbReference type="WBParaSite" id="ES5_v2.g18115.t1">
    <property type="protein sequence ID" value="ES5_v2.g18115.t1"/>
    <property type="gene ID" value="ES5_v2.g18115"/>
</dbReference>
<protein>
    <submittedName>
        <fullName evidence="2">Uncharacterized protein</fullName>
    </submittedName>
</protein>
<sequence>MITSKTFKELLKIPRFATLDRFDLYAIPEVFDNESFYVHLKKNKHTKILLHFCATISEEYKARLEAIIDEIIEAKNREYKIPYITFEELDEEKERKLYSLYHQE</sequence>
<evidence type="ECO:0000313" key="1">
    <source>
        <dbReference type="Proteomes" id="UP000887579"/>
    </source>
</evidence>
<reference evidence="2" key="1">
    <citation type="submission" date="2022-11" db="UniProtKB">
        <authorList>
            <consortium name="WormBaseParasite"/>
        </authorList>
    </citation>
    <scope>IDENTIFICATION</scope>
</reference>
<name>A0AC34FL91_9BILA</name>